<dbReference type="AlphaFoldDB" id="A0A073JY62"/>
<keyword evidence="2" id="KW-0808">Transferase</keyword>
<dbReference type="CDD" id="cd05400">
    <property type="entry name" value="NT_2-5OAS_ClassI-CCAase"/>
    <property type="match status" value="1"/>
</dbReference>
<dbReference type="EMBL" id="JOTN01000005">
    <property type="protein sequence ID" value="KEK19914.1"/>
    <property type="molecule type" value="Genomic_DNA"/>
</dbReference>
<evidence type="ECO:0000313" key="3">
    <source>
        <dbReference type="Proteomes" id="UP000027822"/>
    </source>
</evidence>
<dbReference type="GO" id="GO:0051607">
    <property type="term" value="P:defense response to virus"/>
    <property type="evidence" value="ECO:0007669"/>
    <property type="project" value="UniProtKB-KW"/>
</dbReference>
<keyword evidence="3" id="KW-1185">Reference proteome</keyword>
<dbReference type="SUPFAM" id="SSF81301">
    <property type="entry name" value="Nucleotidyltransferase"/>
    <property type="match status" value="1"/>
</dbReference>
<dbReference type="Pfam" id="PF18144">
    <property type="entry name" value="SMODS"/>
    <property type="match status" value="1"/>
</dbReference>
<dbReference type="RefSeq" id="WP_034638109.1">
    <property type="nucleotide sequence ID" value="NZ_CBCSJC010000007.1"/>
</dbReference>
<gene>
    <name evidence="2" type="ORF">BAMA_19285</name>
</gene>
<protein>
    <submittedName>
        <fullName evidence="2">tRNA nucleotidyltransferase (CCA-adding enzyme)</fullName>
    </submittedName>
</protein>
<name>A0A073JY62_9BACI</name>
<accession>A0A073JY62</accession>
<evidence type="ECO:0000313" key="2">
    <source>
        <dbReference type="EMBL" id="KEK19914.1"/>
    </source>
</evidence>
<dbReference type="NCBIfam" id="NF041117">
    <property type="entry name" value="CBASS_cyclase_b"/>
    <property type="match status" value="1"/>
</dbReference>
<dbReference type="InterPro" id="IPR053550">
    <property type="entry name" value="CD-NTase"/>
</dbReference>
<dbReference type="eggNOG" id="COG1746">
    <property type="taxonomic scope" value="Bacteria"/>
</dbReference>
<keyword evidence="1" id="KW-0051">Antiviral defense</keyword>
<reference evidence="2 3" key="1">
    <citation type="submission" date="2014-06" db="EMBL/GenBank/DDBJ databases">
        <title>Draft genome sequence of Bacillus manliponensis JCM 15802 (MCCC 1A00708).</title>
        <authorList>
            <person name="Lai Q."/>
            <person name="Liu Y."/>
            <person name="Shao Z."/>
        </authorList>
    </citation>
    <scope>NUCLEOTIDE SEQUENCE [LARGE SCALE GENOMIC DNA]</scope>
    <source>
        <strain evidence="2 3">JCM 15802</strain>
    </source>
</reference>
<dbReference type="STRING" id="574376.BAMA_19285"/>
<dbReference type="Gene3D" id="3.30.460.10">
    <property type="entry name" value="Beta Polymerase, domain 2"/>
    <property type="match status" value="1"/>
</dbReference>
<dbReference type="GO" id="GO:0016779">
    <property type="term" value="F:nucleotidyltransferase activity"/>
    <property type="evidence" value="ECO:0007669"/>
    <property type="project" value="InterPro"/>
</dbReference>
<dbReference type="InterPro" id="IPR043519">
    <property type="entry name" value="NT_sf"/>
</dbReference>
<dbReference type="InterPro" id="IPR006116">
    <property type="entry name" value="NT_2-5OAS_ClassI-CCAase"/>
</dbReference>
<dbReference type="OrthoDB" id="8444801at2"/>
<evidence type="ECO:0000256" key="1">
    <source>
        <dbReference type="ARBA" id="ARBA00023118"/>
    </source>
</evidence>
<dbReference type="Proteomes" id="UP000027822">
    <property type="component" value="Unassembled WGS sequence"/>
</dbReference>
<comment type="caution">
    <text evidence="2">The sequence shown here is derived from an EMBL/GenBank/DDBJ whole genome shotgun (WGS) entry which is preliminary data.</text>
</comment>
<sequence length="307" mass="34555">MGGSNGGYSIPTKSLQELEAERIEREKQLNYEREVNEFLQSLFKDINNRNVEQVNKHLDTLKKALEKDSEDIYELKFGGSVSKHTYTNGLSDIDMLVRINKSSFINAKPEEVLSHFAKKIQERLPKTNVSVGKLAVTVKFSSGSEIQLLPSIKTATGYKIAKPGKNEWSNVIKPEKFATKLTKVNQANSGRVVPLIKLFKGINDTFPKNKRLSGYHIESLGIDAFKKYTGKNTYKGMTEHFCKHVQQAVLRPIKDSTGQSIHVDGYLGGSNSQERKQISHNFKMLGKRLSQANAMAATEKWKDILGY</sequence>
<organism evidence="2 3">
    <name type="scientific">Bacillus manliponensis</name>
    <dbReference type="NCBI Taxonomy" id="574376"/>
    <lineage>
        <taxon>Bacteria</taxon>
        <taxon>Bacillati</taxon>
        <taxon>Bacillota</taxon>
        <taxon>Bacilli</taxon>
        <taxon>Bacillales</taxon>
        <taxon>Bacillaceae</taxon>
        <taxon>Bacillus</taxon>
        <taxon>Bacillus cereus group</taxon>
    </lineage>
</organism>
<proteinExistence type="predicted"/>